<dbReference type="PANTHER" id="PTHR12732:SF8">
    <property type="entry name" value="NUCLEAR MRNA EXPORT PROTEIN THP1"/>
    <property type="match status" value="1"/>
</dbReference>
<organism evidence="2">
    <name type="scientific">Phaffia rhodozyma</name>
    <name type="common">Yeast</name>
    <name type="synonym">Xanthophyllomyces dendrorhous</name>
    <dbReference type="NCBI Taxonomy" id="264483"/>
    <lineage>
        <taxon>Eukaryota</taxon>
        <taxon>Fungi</taxon>
        <taxon>Dikarya</taxon>
        <taxon>Basidiomycota</taxon>
        <taxon>Agaricomycotina</taxon>
        <taxon>Tremellomycetes</taxon>
        <taxon>Cystofilobasidiales</taxon>
        <taxon>Mrakiaceae</taxon>
        <taxon>Phaffia</taxon>
    </lineage>
</organism>
<dbReference type="Gene3D" id="1.10.10.10">
    <property type="entry name" value="Winged helix-like DNA-binding domain superfamily/Winged helix DNA-binding domain"/>
    <property type="match status" value="1"/>
</dbReference>
<proteinExistence type="predicted"/>
<dbReference type="Pfam" id="PF01399">
    <property type="entry name" value="PCI"/>
    <property type="match status" value="1"/>
</dbReference>
<dbReference type="GO" id="GO:0070390">
    <property type="term" value="C:transcription export complex 2"/>
    <property type="evidence" value="ECO:0007669"/>
    <property type="project" value="TreeGrafter"/>
</dbReference>
<dbReference type="GO" id="GO:0003723">
    <property type="term" value="F:RNA binding"/>
    <property type="evidence" value="ECO:0007669"/>
    <property type="project" value="InterPro"/>
</dbReference>
<accession>A0A0F7SRQ9</accession>
<dbReference type="InterPro" id="IPR000717">
    <property type="entry name" value="PCI_dom"/>
</dbReference>
<dbReference type="InterPro" id="IPR036388">
    <property type="entry name" value="WH-like_DNA-bd_sf"/>
</dbReference>
<feature type="domain" description="PCI" evidence="1">
    <location>
        <begin position="382"/>
        <end position="433"/>
    </location>
</feature>
<evidence type="ECO:0000313" key="2">
    <source>
        <dbReference type="EMBL" id="CED82743.1"/>
    </source>
</evidence>
<dbReference type="InterPro" id="IPR045114">
    <property type="entry name" value="Csn12-like"/>
</dbReference>
<dbReference type="GO" id="GO:0016973">
    <property type="term" value="P:poly(A)+ mRNA export from nucleus"/>
    <property type="evidence" value="ECO:0007669"/>
    <property type="project" value="TreeGrafter"/>
</dbReference>
<protein>
    <submittedName>
        <fullName evidence="2">Transcription-associated recombination protein-Thp1p</fullName>
    </submittedName>
</protein>
<dbReference type="EMBL" id="LN483142">
    <property type="protein sequence ID" value="CED82743.1"/>
    <property type="molecule type" value="Genomic_DNA"/>
</dbReference>
<evidence type="ECO:0000259" key="1">
    <source>
        <dbReference type="Pfam" id="PF01399"/>
    </source>
</evidence>
<dbReference type="PANTHER" id="PTHR12732">
    <property type="entry name" value="UNCHARACTERIZED PROTEASOME COMPONENT REGION PCI-CONTAINING"/>
    <property type="match status" value="1"/>
</dbReference>
<dbReference type="GO" id="GO:0003690">
    <property type="term" value="F:double-stranded DNA binding"/>
    <property type="evidence" value="ECO:0007669"/>
    <property type="project" value="InterPro"/>
</dbReference>
<dbReference type="GO" id="GO:0006368">
    <property type="term" value="P:transcription elongation by RNA polymerase II"/>
    <property type="evidence" value="ECO:0007669"/>
    <property type="project" value="TreeGrafter"/>
</dbReference>
<reference evidence="2" key="1">
    <citation type="submission" date="2014-08" db="EMBL/GenBank/DDBJ databases">
        <authorList>
            <person name="Sharma Rahul"/>
            <person name="Thines Marco"/>
        </authorList>
    </citation>
    <scope>NUCLEOTIDE SEQUENCE</scope>
</reference>
<dbReference type="AlphaFoldDB" id="A0A0F7SRQ9"/>
<name>A0A0F7SRQ9_PHARH</name>
<sequence length="450" mass="50612">MQTSTQASAKLFFGTIVQSQAVVPPTAQSTLQLANVCTNPVIIQAVRDQLKSALSVTIVRGIFGSLPPHLTPSKDVQDFWEAYLDEIQGTNSEGSKMEEEWGLWELCFRSWKALHSVFQSSEGGRYAVLFSRLTYKLYLSSTRLSTPHLIHLAIQQYFQPIRDALSLSSRDPSPSVPSKKQALFPLAEILFRVYARLDTHKLGAQILQVVRPSLGLLEKEGWVERAVKVRFEQAQGTWLLGDRRIPQAHTSLHRAFLSCPSNTLAMFHNRRLILVSLLTTSILLGTLPTGKLLDHFQLTDQFGPLVCGIRYGDLRSWRRGLGETGGNERVDRMEWFRRKKVLGVLREKGVILVWRSLLRRTLLIYRSCLQQPSSGQSDRVALPLSFFLTALRFGTEDDSLDIDDAECIVCNLISLGYVKAVILRGTQMVVFSKETGMGFPPISRVPLRTV</sequence>
<dbReference type="GO" id="GO:0000973">
    <property type="term" value="P:post-transcriptional tethering of RNA polymerase II gene DNA at nuclear periphery"/>
    <property type="evidence" value="ECO:0007669"/>
    <property type="project" value="TreeGrafter"/>
</dbReference>